<sequence>MTEKGSSSSDLGPNESEGEIVKNLQTKLNNFEIEFNEEKEKNEKEKKLFESKNKKEMEIFEKKMNEEIQKVKSEQENEIKNLKEYFQQLMDEKINEIKTIEKQKSGESTSEIKNFGNIGVNFVQVKNKWSLTSNSCENADKNSVPAGICIEENEFVNLIGDGNIKYILGKGEDKSVFVFAENEFKNPKEKNNYSLFYYEVKGKIEEEENKNILCVGIKNCGNDDVLLCVGKPIRNKLAASIVYKHKNKKKGINLPETFCWNDGDVYGCGVVYPPINRRDKFPFVFFTQNGKQIGKGILMKGRKNDESVPSLLLGRCSVETNFGNNLEIKPFIFDISKNSVLEEFYEDSNDEDDSDSSTSDSDDSDFETMGTIMLGMMFTGAATRAMAEMFTNTVEN</sequence>
<proteinExistence type="predicted"/>
<evidence type="ECO:0000313" key="2">
    <source>
        <dbReference type="Proteomes" id="UP001497535"/>
    </source>
</evidence>
<dbReference type="EMBL" id="CAVMJV010000020">
    <property type="protein sequence ID" value="CAK5067444.1"/>
    <property type="molecule type" value="Genomic_DNA"/>
</dbReference>
<accession>A0ACB0YYS8</accession>
<reference evidence="1" key="1">
    <citation type="submission" date="2023-11" db="EMBL/GenBank/DDBJ databases">
        <authorList>
            <person name="Poullet M."/>
        </authorList>
    </citation>
    <scope>NUCLEOTIDE SEQUENCE</scope>
    <source>
        <strain evidence="1">E1834</strain>
    </source>
</reference>
<gene>
    <name evidence="1" type="ORF">MENTE1834_LOCUS17842</name>
</gene>
<evidence type="ECO:0000313" key="1">
    <source>
        <dbReference type="EMBL" id="CAK5067444.1"/>
    </source>
</evidence>
<comment type="caution">
    <text evidence="1">The sequence shown here is derived from an EMBL/GenBank/DDBJ whole genome shotgun (WGS) entry which is preliminary data.</text>
</comment>
<protein>
    <submittedName>
        <fullName evidence="1">Uncharacterized protein</fullName>
    </submittedName>
</protein>
<organism evidence="1 2">
    <name type="scientific">Meloidogyne enterolobii</name>
    <name type="common">Root-knot nematode worm</name>
    <name type="synonym">Meloidogyne mayaguensis</name>
    <dbReference type="NCBI Taxonomy" id="390850"/>
    <lineage>
        <taxon>Eukaryota</taxon>
        <taxon>Metazoa</taxon>
        <taxon>Ecdysozoa</taxon>
        <taxon>Nematoda</taxon>
        <taxon>Chromadorea</taxon>
        <taxon>Rhabditida</taxon>
        <taxon>Tylenchina</taxon>
        <taxon>Tylenchomorpha</taxon>
        <taxon>Tylenchoidea</taxon>
        <taxon>Meloidogynidae</taxon>
        <taxon>Meloidogyninae</taxon>
        <taxon>Meloidogyne</taxon>
    </lineage>
</organism>
<keyword evidence="2" id="KW-1185">Reference proteome</keyword>
<dbReference type="Proteomes" id="UP001497535">
    <property type="component" value="Unassembled WGS sequence"/>
</dbReference>
<name>A0ACB0YYS8_MELEN</name>